<evidence type="ECO:0000256" key="4">
    <source>
        <dbReference type="PROSITE-ProRule" id="PRU01091"/>
    </source>
</evidence>
<dbReference type="InterPro" id="IPR001867">
    <property type="entry name" value="OmpR/PhoB-type_DNA-bd"/>
</dbReference>
<feature type="compositionally biased region" description="Gly residues" evidence="5">
    <location>
        <begin position="584"/>
        <end position="595"/>
    </location>
</feature>
<evidence type="ECO:0000256" key="2">
    <source>
        <dbReference type="ARBA" id="ARBA00023012"/>
    </source>
</evidence>
<dbReference type="Gene3D" id="1.25.40.10">
    <property type="entry name" value="Tetratricopeptide repeat domain"/>
    <property type="match status" value="2"/>
</dbReference>
<keyword evidence="3 4" id="KW-0238">DNA-binding</keyword>
<keyword evidence="2" id="KW-0902">Two-component regulatory system</keyword>
<gene>
    <name evidence="7" type="ORF">SYYSPA8_11270</name>
</gene>
<evidence type="ECO:0000313" key="8">
    <source>
        <dbReference type="Proteomes" id="UP001291653"/>
    </source>
</evidence>
<name>A0ABQ5NWX1_9ACTN</name>
<feature type="region of interest" description="Disordered" evidence="5">
    <location>
        <begin position="247"/>
        <end position="286"/>
    </location>
</feature>
<comment type="caution">
    <text evidence="7">The sequence shown here is derived from an EMBL/GenBank/DDBJ whole genome shotgun (WGS) entry which is preliminary data.</text>
</comment>
<dbReference type="PANTHER" id="PTHR47691:SF3">
    <property type="entry name" value="HTH-TYPE TRANSCRIPTIONAL REGULATOR RV0890C-RELATED"/>
    <property type="match status" value="1"/>
</dbReference>
<organism evidence="7 8">
    <name type="scientific">Streptomyces yaizuensis</name>
    <dbReference type="NCBI Taxonomy" id="2989713"/>
    <lineage>
        <taxon>Bacteria</taxon>
        <taxon>Bacillati</taxon>
        <taxon>Actinomycetota</taxon>
        <taxon>Actinomycetes</taxon>
        <taxon>Kitasatosporales</taxon>
        <taxon>Streptomycetaceae</taxon>
        <taxon>Streptomyces</taxon>
    </lineage>
</organism>
<dbReference type="SUPFAM" id="SSF46894">
    <property type="entry name" value="C-terminal effector domain of the bipartite response regulators"/>
    <property type="match status" value="1"/>
</dbReference>
<reference evidence="7 8" key="1">
    <citation type="submission" date="2022-10" db="EMBL/GenBank/DDBJ databases">
        <title>Draft genome sequence of Streptomyces sp. YSPA8.</title>
        <authorList>
            <person name="Moriuchi R."/>
            <person name="Dohra H."/>
            <person name="Yamamura H."/>
            <person name="Kodani S."/>
        </authorList>
    </citation>
    <scope>NUCLEOTIDE SEQUENCE [LARGE SCALE GENOMIC DNA]</scope>
    <source>
        <strain evidence="7 8">YSPA8</strain>
    </source>
</reference>
<dbReference type="PRINTS" id="PR00364">
    <property type="entry name" value="DISEASERSIST"/>
</dbReference>
<evidence type="ECO:0000313" key="7">
    <source>
        <dbReference type="EMBL" id="GLF94873.1"/>
    </source>
</evidence>
<dbReference type="InterPro" id="IPR027417">
    <property type="entry name" value="P-loop_NTPase"/>
</dbReference>
<sequence>MRFGVLGPLTVWTADGGPVAVPGTKARALLARLLVAPGRPVSTDRLVDDLWGDAVPDHPRNALQGQVSRLRAALDRAEPGARGLVVQDTAGYRLRPEPGAVDAERFAELLRRARTGADAGARVALLTGALGLWRGDAFAGYADRPFARAAAHRLEEDRLTALEDRLALRADLGEYAEIAGEAEELVAAHPLRERLRAVQLRALYRAGRQADALAGYESLRRTLDDELGLAPGAELVALHGAILRHDPSLGGSGDGPSHETSGGGAVAARARTDGPETPVPQWSGGVRLPAPVTELVGREEAVAGAALRLAGSRLVTLTGPGGVGKTRLAVEVARRGADRFPDGVVLAEFAGLAPAPGTGPDEVAEALLTVLGVRAAGDGGARLSPRERLGRMLRERRLLLVLDNCEHVVEPVADVVGGLLPGASGVSVLATSQEPLGAAGESVLPVQPLRPADAVALFTARAALPPGFADDPGDAAALAALCARLDGVPLALELAAARARSLGVHGLLHRLDDRFALLSGGPRNGPARQRTLRAVLDWSWELLAPAERTVLRRLSVQAEGCALEAAEAVCADDGAPGNSSGSSPGEGPGEGLGDGFGDGGIAAGDVLDLLARLVDRSFVVVADRAGGPVYRLLESVKAYGAERLEAAGETGAVRDRHSRHYTGLALRAAPELRGPGQRQWLELLDGACSELRQAVAHAVRGGAAERALRTVDALVWYWVLRGMLDEARRTLDLVLAMPPKTGAGGGGVAYARVRARVVVWRTGVALLAGDAPDAAGAIATALAPYRADGGGDDPAGYARALWFLSAAQLGAGDVGTGEELADGALERFAALGDDWGTAAALSVRARHALARGDLAAVRRDGERSARLFTGLGDPWGRLQTVFPLAVLAEVGGDYERAARLHRDGLAIAERLGLAAEAAKRHTGLGRLALLTGDHAAAHDHHERALRLARDHGLRSGEADARLGLALGARRSGGYAEAEGYLRELLWWFREVDYGPGTALVLAELGFVAELRGDPALAAARHREGLAVARGLGDVRAVALALEGLAAAGAAAGAYERCAVLLGAAGAARDSVGAPLPVAERGDVDRAAGRARGALGPAGYAAGYARGRSLGEGELAAYVGVGSHL</sequence>
<feature type="compositionally biased region" description="Low complexity" evidence="5">
    <location>
        <begin position="573"/>
        <end position="583"/>
    </location>
</feature>
<comment type="similarity">
    <text evidence="1">Belongs to the AfsR/DnrI/RedD regulatory family.</text>
</comment>
<dbReference type="PANTHER" id="PTHR47691">
    <property type="entry name" value="REGULATOR-RELATED"/>
    <property type="match status" value="1"/>
</dbReference>
<dbReference type="SMART" id="SM01043">
    <property type="entry name" value="BTAD"/>
    <property type="match status" value="1"/>
</dbReference>
<dbReference type="SUPFAM" id="SSF48452">
    <property type="entry name" value="TPR-like"/>
    <property type="match status" value="3"/>
</dbReference>
<dbReference type="InterPro" id="IPR005158">
    <property type="entry name" value="BTAD"/>
</dbReference>
<feature type="domain" description="OmpR/PhoB-type" evidence="6">
    <location>
        <begin position="1"/>
        <end position="96"/>
    </location>
</feature>
<dbReference type="PROSITE" id="PS51755">
    <property type="entry name" value="OMPR_PHOB"/>
    <property type="match status" value="1"/>
</dbReference>
<dbReference type="Gene3D" id="1.10.10.10">
    <property type="entry name" value="Winged helix-like DNA-binding domain superfamily/Winged helix DNA-binding domain"/>
    <property type="match status" value="1"/>
</dbReference>
<dbReference type="SUPFAM" id="SSF52540">
    <property type="entry name" value="P-loop containing nucleoside triphosphate hydrolases"/>
    <property type="match status" value="1"/>
</dbReference>
<evidence type="ECO:0000256" key="1">
    <source>
        <dbReference type="ARBA" id="ARBA00005820"/>
    </source>
</evidence>
<dbReference type="Pfam" id="PF00486">
    <property type="entry name" value="Trans_reg_C"/>
    <property type="match status" value="1"/>
</dbReference>
<dbReference type="Proteomes" id="UP001291653">
    <property type="component" value="Unassembled WGS sequence"/>
</dbReference>
<proteinExistence type="inferred from homology"/>
<dbReference type="Pfam" id="PF03704">
    <property type="entry name" value="BTAD"/>
    <property type="match status" value="1"/>
</dbReference>
<dbReference type="RefSeq" id="WP_323446964.1">
    <property type="nucleotide sequence ID" value="NZ_BSBI01000004.1"/>
</dbReference>
<dbReference type="CDD" id="cd15831">
    <property type="entry name" value="BTAD"/>
    <property type="match status" value="1"/>
</dbReference>
<dbReference type="InterPro" id="IPR016032">
    <property type="entry name" value="Sig_transdc_resp-reg_C-effctor"/>
</dbReference>
<keyword evidence="8" id="KW-1185">Reference proteome</keyword>
<evidence type="ECO:0000256" key="3">
    <source>
        <dbReference type="ARBA" id="ARBA00023125"/>
    </source>
</evidence>
<dbReference type="EMBL" id="BSBI01000004">
    <property type="protein sequence ID" value="GLF94873.1"/>
    <property type="molecule type" value="Genomic_DNA"/>
</dbReference>
<dbReference type="InterPro" id="IPR011990">
    <property type="entry name" value="TPR-like_helical_dom_sf"/>
</dbReference>
<evidence type="ECO:0000256" key="5">
    <source>
        <dbReference type="SAM" id="MobiDB-lite"/>
    </source>
</evidence>
<dbReference type="Gene3D" id="3.40.50.300">
    <property type="entry name" value="P-loop containing nucleotide triphosphate hydrolases"/>
    <property type="match status" value="1"/>
</dbReference>
<feature type="DNA-binding region" description="OmpR/PhoB-type" evidence="4">
    <location>
        <begin position="1"/>
        <end position="96"/>
    </location>
</feature>
<dbReference type="SMART" id="SM00862">
    <property type="entry name" value="Trans_reg_C"/>
    <property type="match status" value="1"/>
</dbReference>
<evidence type="ECO:0000259" key="6">
    <source>
        <dbReference type="PROSITE" id="PS51755"/>
    </source>
</evidence>
<accession>A0ABQ5NWX1</accession>
<protein>
    <submittedName>
        <fullName evidence="7">Winged helix-turn-helix domain-containing protein</fullName>
    </submittedName>
</protein>
<feature type="region of interest" description="Disordered" evidence="5">
    <location>
        <begin position="573"/>
        <end position="595"/>
    </location>
</feature>
<dbReference type="InterPro" id="IPR036388">
    <property type="entry name" value="WH-like_DNA-bd_sf"/>
</dbReference>